<organism evidence="2 3">
    <name type="scientific">Hamadaea flava</name>
    <dbReference type="NCBI Taxonomy" id="1742688"/>
    <lineage>
        <taxon>Bacteria</taxon>
        <taxon>Bacillati</taxon>
        <taxon>Actinomycetota</taxon>
        <taxon>Actinomycetes</taxon>
        <taxon>Micromonosporales</taxon>
        <taxon>Micromonosporaceae</taxon>
        <taxon>Hamadaea</taxon>
    </lineage>
</organism>
<dbReference type="Proteomes" id="UP001595816">
    <property type="component" value="Unassembled WGS sequence"/>
</dbReference>
<accession>A0ABV8LHJ0</accession>
<evidence type="ECO:0000313" key="3">
    <source>
        <dbReference type="Proteomes" id="UP001595816"/>
    </source>
</evidence>
<protein>
    <submittedName>
        <fullName evidence="2">Acyl-CoA carboxylase subunit epsilon</fullName>
    </submittedName>
</protein>
<gene>
    <name evidence="2" type="ORF">ACFOZ4_07170</name>
</gene>
<proteinExistence type="predicted"/>
<sequence length="67" mass="7082">MTSAYAEPLVITVVRGNPTAEQVAALVGALLSTTVTPAPEPAQQRSAWWASGLPGRPRGWRESGLPR</sequence>
<keyword evidence="3" id="KW-1185">Reference proteome</keyword>
<dbReference type="RefSeq" id="WP_253758002.1">
    <property type="nucleotide sequence ID" value="NZ_JAMZDZ010000001.1"/>
</dbReference>
<evidence type="ECO:0000256" key="1">
    <source>
        <dbReference type="SAM" id="MobiDB-lite"/>
    </source>
</evidence>
<name>A0ABV8LHJ0_9ACTN</name>
<comment type="caution">
    <text evidence="2">The sequence shown here is derived from an EMBL/GenBank/DDBJ whole genome shotgun (WGS) entry which is preliminary data.</text>
</comment>
<feature type="region of interest" description="Disordered" evidence="1">
    <location>
        <begin position="38"/>
        <end position="67"/>
    </location>
</feature>
<dbReference type="EMBL" id="JBHSAY010000005">
    <property type="protein sequence ID" value="MFC4130380.1"/>
    <property type="molecule type" value="Genomic_DNA"/>
</dbReference>
<dbReference type="Pfam" id="PF13822">
    <property type="entry name" value="ACC_epsilon"/>
    <property type="match status" value="1"/>
</dbReference>
<evidence type="ECO:0000313" key="2">
    <source>
        <dbReference type="EMBL" id="MFC4130380.1"/>
    </source>
</evidence>
<reference evidence="3" key="1">
    <citation type="journal article" date="2019" name="Int. J. Syst. Evol. Microbiol.">
        <title>The Global Catalogue of Microorganisms (GCM) 10K type strain sequencing project: providing services to taxonomists for standard genome sequencing and annotation.</title>
        <authorList>
            <consortium name="The Broad Institute Genomics Platform"/>
            <consortium name="The Broad Institute Genome Sequencing Center for Infectious Disease"/>
            <person name="Wu L."/>
            <person name="Ma J."/>
        </authorList>
    </citation>
    <scope>NUCLEOTIDE SEQUENCE [LARGE SCALE GENOMIC DNA]</scope>
    <source>
        <strain evidence="3">CGMCC 4.7289</strain>
    </source>
</reference>
<dbReference type="InterPro" id="IPR032716">
    <property type="entry name" value="ACC_epsilon"/>
</dbReference>